<dbReference type="InterPro" id="IPR001753">
    <property type="entry name" value="Enoyl-CoA_hydra/iso"/>
</dbReference>
<keyword evidence="7" id="KW-1185">Reference proteome</keyword>
<dbReference type="PANTHER" id="PTHR11941">
    <property type="entry name" value="ENOYL-COA HYDRATASE-RELATED"/>
    <property type="match status" value="1"/>
</dbReference>
<evidence type="ECO:0000256" key="3">
    <source>
        <dbReference type="ARBA" id="ARBA00023709"/>
    </source>
</evidence>
<evidence type="ECO:0000256" key="5">
    <source>
        <dbReference type="RuleBase" id="RU003707"/>
    </source>
</evidence>
<comment type="caution">
    <text evidence="6">The sequence shown here is derived from an EMBL/GenBank/DDBJ whole genome shotgun (WGS) entry which is preliminary data.</text>
</comment>
<accession>A0ABQ6K4J0</accession>
<evidence type="ECO:0000256" key="2">
    <source>
        <dbReference type="ARBA" id="ARBA00023239"/>
    </source>
</evidence>
<dbReference type="RefSeq" id="WP_284253394.1">
    <property type="nucleotide sequence ID" value="NZ_BAAAQO010000002.1"/>
</dbReference>
<dbReference type="Gene3D" id="3.90.226.10">
    <property type="entry name" value="2-enoyl-CoA Hydratase, Chain A, domain 1"/>
    <property type="match status" value="1"/>
</dbReference>
<protein>
    <submittedName>
        <fullName evidence="6">Enoyl-CoA hydratase</fullName>
    </submittedName>
</protein>
<dbReference type="Pfam" id="PF00378">
    <property type="entry name" value="ECH_1"/>
    <property type="match status" value="1"/>
</dbReference>
<name>A0ABQ6K4J0_9MICO</name>
<sequence>MPGETPVRVERRGRVALLTLDRPEVLNALDSGLITALVDELETLDADDGIGAIVLTGSDRAFAAGADIAEMASLDYAHFAVHGQFAEWQRVPALRTPLIAAVAGYALGGGCELAMLCDLIIAADTAQFGQPELALGVIPGLGGTQRLTRAVGKALAMDMVLTGRRIDAAEALAAGLVARVVPADQLLATALEVAQAIASRSLPVVYAAKEAVNVAQETTLAEGLRFERRAFGAMFALHDQKEGMAAFLQKRPPDIEHR</sequence>
<comment type="catalytic activity">
    <reaction evidence="3">
        <text>a (3S)-3-hydroxyacyl-CoA = a (2E)-enoyl-CoA + H2O</text>
        <dbReference type="Rhea" id="RHEA:16105"/>
        <dbReference type="ChEBI" id="CHEBI:15377"/>
        <dbReference type="ChEBI" id="CHEBI:57318"/>
        <dbReference type="ChEBI" id="CHEBI:58856"/>
        <dbReference type="EC" id="4.2.1.17"/>
    </reaction>
</comment>
<dbReference type="PROSITE" id="PS00166">
    <property type="entry name" value="ENOYL_COA_HYDRATASE"/>
    <property type="match status" value="1"/>
</dbReference>
<reference evidence="7" key="1">
    <citation type="journal article" date="2019" name="Int. J. Syst. Evol. Microbiol.">
        <title>The Global Catalogue of Microorganisms (GCM) 10K type strain sequencing project: providing services to taxonomists for standard genome sequencing and annotation.</title>
        <authorList>
            <consortium name="The Broad Institute Genomics Platform"/>
            <consortium name="The Broad Institute Genome Sequencing Center for Infectious Disease"/>
            <person name="Wu L."/>
            <person name="Ma J."/>
        </authorList>
    </citation>
    <scope>NUCLEOTIDE SEQUENCE [LARGE SCALE GENOMIC DNA]</scope>
    <source>
        <strain evidence="7">NBRC 108894</strain>
    </source>
</reference>
<evidence type="ECO:0000313" key="7">
    <source>
        <dbReference type="Proteomes" id="UP001157034"/>
    </source>
</evidence>
<dbReference type="EMBL" id="BSVB01000001">
    <property type="protein sequence ID" value="GMA94475.1"/>
    <property type="molecule type" value="Genomic_DNA"/>
</dbReference>
<dbReference type="InterPro" id="IPR029045">
    <property type="entry name" value="ClpP/crotonase-like_dom_sf"/>
</dbReference>
<proteinExistence type="inferred from homology"/>
<dbReference type="InterPro" id="IPR018376">
    <property type="entry name" value="Enoyl-CoA_hyd/isom_CS"/>
</dbReference>
<keyword evidence="2" id="KW-0456">Lyase</keyword>
<dbReference type="SUPFAM" id="SSF52096">
    <property type="entry name" value="ClpP/crotonase"/>
    <property type="match status" value="1"/>
</dbReference>
<evidence type="ECO:0000256" key="4">
    <source>
        <dbReference type="ARBA" id="ARBA00023717"/>
    </source>
</evidence>
<evidence type="ECO:0000256" key="1">
    <source>
        <dbReference type="ARBA" id="ARBA00005254"/>
    </source>
</evidence>
<dbReference type="Proteomes" id="UP001157034">
    <property type="component" value="Unassembled WGS sequence"/>
</dbReference>
<dbReference type="InterPro" id="IPR014748">
    <property type="entry name" value="Enoyl-CoA_hydra_C"/>
</dbReference>
<comment type="similarity">
    <text evidence="1 5">Belongs to the enoyl-CoA hydratase/isomerase family.</text>
</comment>
<gene>
    <name evidence="6" type="ORF">GCM10025881_12990</name>
</gene>
<organism evidence="6 7">
    <name type="scientific">Pseudolysinimonas kribbensis</name>
    <dbReference type="NCBI Taxonomy" id="433641"/>
    <lineage>
        <taxon>Bacteria</taxon>
        <taxon>Bacillati</taxon>
        <taxon>Actinomycetota</taxon>
        <taxon>Actinomycetes</taxon>
        <taxon>Micrococcales</taxon>
        <taxon>Microbacteriaceae</taxon>
        <taxon>Pseudolysinimonas</taxon>
    </lineage>
</organism>
<dbReference type="Gene3D" id="1.10.12.10">
    <property type="entry name" value="Lyase 2-enoyl-coa Hydratase, Chain A, domain 2"/>
    <property type="match status" value="1"/>
</dbReference>
<comment type="catalytic activity">
    <reaction evidence="4">
        <text>a 4-saturated-(3S)-3-hydroxyacyl-CoA = a (3E)-enoyl-CoA + H2O</text>
        <dbReference type="Rhea" id="RHEA:20724"/>
        <dbReference type="ChEBI" id="CHEBI:15377"/>
        <dbReference type="ChEBI" id="CHEBI:58521"/>
        <dbReference type="ChEBI" id="CHEBI:137480"/>
        <dbReference type="EC" id="4.2.1.17"/>
    </reaction>
</comment>
<dbReference type="PANTHER" id="PTHR11941:SF54">
    <property type="entry name" value="ENOYL-COA HYDRATASE, MITOCHONDRIAL"/>
    <property type="match status" value="1"/>
</dbReference>
<evidence type="ECO:0000313" key="6">
    <source>
        <dbReference type="EMBL" id="GMA94475.1"/>
    </source>
</evidence>
<dbReference type="CDD" id="cd06558">
    <property type="entry name" value="crotonase-like"/>
    <property type="match status" value="1"/>
</dbReference>